<keyword evidence="2" id="KW-1185">Reference proteome</keyword>
<protein>
    <submittedName>
        <fullName evidence="1">Membrane dipeptidase</fullName>
        <ecNumber evidence="1">3.4.13.-</ecNumber>
    </submittedName>
</protein>
<keyword evidence="1" id="KW-0645">Protease</keyword>
<comment type="caution">
    <text evidence="1">The sequence shown here is derived from an EMBL/GenBank/DDBJ whole genome shotgun (WGS) entry which is preliminary data.</text>
</comment>
<dbReference type="GO" id="GO:0070573">
    <property type="term" value="F:metallodipeptidase activity"/>
    <property type="evidence" value="ECO:0007669"/>
    <property type="project" value="InterPro"/>
</dbReference>
<dbReference type="SUPFAM" id="SSF51556">
    <property type="entry name" value="Metallo-dependent hydrolases"/>
    <property type="match status" value="1"/>
</dbReference>
<accession>A0AAE3MLG2</accession>
<keyword evidence="1" id="KW-0224">Dipeptidase</keyword>
<dbReference type="Proteomes" id="UP001207116">
    <property type="component" value="Unassembled WGS sequence"/>
</dbReference>
<proteinExistence type="predicted"/>
<gene>
    <name evidence="1" type="ORF">OO016_08365</name>
</gene>
<sequence length="493" mass="56424">MNHRDQYVDLHCHPSLKPFGKSFNFDPPGIQAGRRSSKRNLWYYDPPSVLDKLLNYFTGLTKFSQSNFSSLSRGDVGIVCVSLYPLEKWFVRNKIKNELILDLASNFALGIGDKRIDYIQGIEDYYTDLENQYQFYLQLDGKEVSLPEGRFRYKLVRNYQEIEDIQESEQEGRGNRTICVVVSIEGLHVLNTGLGKAHDESEVLANLEKIRNWEYRPFFVTFAHHFWNHLCGHAESLSGIILKYADQSEGLDTGFTPLGLKVLERLLDNNEGKRIHIDIKHMSPVARREYYALLDSGNSAYQGVPLIISHGACNGLASHMNQTISFEETGSRLNPVRINFYDDEIVRLARSGGIIGLQLDERRIAHPETLKATKKSVKRSKIMHYRSALLWNQIEHIATLLDSNGLFAWDCMGIGSDFDGIIDSLNGFWTARELPFLADFLERHAYNYMQNPELKLPNNLIDADEIVARIWAEMPFPLCRSSSDDLIYSVSNI</sequence>
<dbReference type="Pfam" id="PF01244">
    <property type="entry name" value="Peptidase_M19"/>
    <property type="match status" value="1"/>
</dbReference>
<keyword evidence="1" id="KW-0378">Hydrolase</keyword>
<reference evidence="1" key="1">
    <citation type="submission" date="2022-11" db="EMBL/GenBank/DDBJ databases">
        <title>The characterization of three novel Bacteroidetes species and genomic analysis of their roles in tidal elemental geochemical cycles.</title>
        <authorList>
            <person name="Ma K.-J."/>
        </authorList>
    </citation>
    <scope>NUCLEOTIDE SEQUENCE</scope>
    <source>
        <strain evidence="1">M415</strain>
    </source>
</reference>
<dbReference type="EC" id="3.4.13.-" evidence="1"/>
<dbReference type="InterPro" id="IPR032466">
    <property type="entry name" value="Metal_Hydrolase"/>
</dbReference>
<dbReference type="Gene3D" id="3.20.20.140">
    <property type="entry name" value="Metal-dependent hydrolases"/>
    <property type="match status" value="1"/>
</dbReference>
<evidence type="ECO:0000313" key="2">
    <source>
        <dbReference type="Proteomes" id="UP001207116"/>
    </source>
</evidence>
<dbReference type="EMBL" id="JAPFQP010000002">
    <property type="protein sequence ID" value="MCX2719613.1"/>
    <property type="molecule type" value="Genomic_DNA"/>
</dbReference>
<dbReference type="RefSeq" id="WP_266012371.1">
    <property type="nucleotide sequence ID" value="NZ_JAPFQP010000002.1"/>
</dbReference>
<dbReference type="InterPro" id="IPR008257">
    <property type="entry name" value="Pept_M19"/>
</dbReference>
<name>A0AAE3MLG2_9FLAO</name>
<evidence type="ECO:0000313" key="1">
    <source>
        <dbReference type="EMBL" id="MCX2719613.1"/>
    </source>
</evidence>
<dbReference type="AlphaFoldDB" id="A0AAE3MLG2"/>
<organism evidence="1 2">
    <name type="scientific">Lentiprolixibacter aurantiacus</name>
    <dbReference type="NCBI Taxonomy" id="2993939"/>
    <lineage>
        <taxon>Bacteria</taxon>
        <taxon>Pseudomonadati</taxon>
        <taxon>Bacteroidota</taxon>
        <taxon>Flavobacteriia</taxon>
        <taxon>Flavobacteriales</taxon>
        <taxon>Flavobacteriaceae</taxon>
        <taxon>Lentiprolixibacter</taxon>
    </lineage>
</organism>
<dbReference type="GO" id="GO:0006508">
    <property type="term" value="P:proteolysis"/>
    <property type="evidence" value="ECO:0007669"/>
    <property type="project" value="InterPro"/>
</dbReference>